<protein>
    <recommendedName>
        <fullName evidence="4">Nicotinamide riboside kinase</fullName>
    </recommendedName>
</protein>
<evidence type="ECO:0000256" key="1">
    <source>
        <dbReference type="SAM" id="MobiDB-lite"/>
    </source>
</evidence>
<reference evidence="2" key="1">
    <citation type="submission" date="2021-01" db="EMBL/GenBank/DDBJ databases">
        <authorList>
            <person name="Kaushik A."/>
        </authorList>
    </citation>
    <scope>NUCLEOTIDE SEQUENCE</scope>
    <source>
        <strain evidence="2">AG1-1C</strain>
    </source>
</reference>
<dbReference type="InterPro" id="IPR027417">
    <property type="entry name" value="P-loop_NTPase"/>
</dbReference>
<dbReference type="EMBL" id="CAJMWS010000304">
    <property type="protein sequence ID" value="CAE6402310.1"/>
    <property type="molecule type" value="Genomic_DNA"/>
</dbReference>
<accession>A0A8H3A6S5</accession>
<feature type="compositionally biased region" description="Low complexity" evidence="1">
    <location>
        <begin position="100"/>
        <end position="114"/>
    </location>
</feature>
<comment type="caution">
    <text evidence="2">The sequence shown here is derived from an EMBL/GenBank/DDBJ whole genome shotgun (WGS) entry which is preliminary data.</text>
</comment>
<dbReference type="AlphaFoldDB" id="A0A8H3A6S5"/>
<dbReference type="SUPFAM" id="SSF52540">
    <property type="entry name" value="P-loop containing nucleoside triphosphate hydrolases"/>
    <property type="match status" value="1"/>
</dbReference>
<dbReference type="Gene3D" id="3.40.50.300">
    <property type="entry name" value="P-loop containing nucleotide triphosphate hydrolases"/>
    <property type="match status" value="1"/>
</dbReference>
<evidence type="ECO:0000313" key="2">
    <source>
        <dbReference type="EMBL" id="CAE6402310.1"/>
    </source>
</evidence>
<name>A0A8H3A6S5_9AGAM</name>
<gene>
    <name evidence="2" type="ORF">RDB_LOCUS57333</name>
</gene>
<evidence type="ECO:0008006" key="4">
    <source>
        <dbReference type="Google" id="ProtNLM"/>
    </source>
</evidence>
<proteinExistence type="predicted"/>
<organism evidence="2 3">
    <name type="scientific">Rhizoctonia solani</name>
    <dbReference type="NCBI Taxonomy" id="456999"/>
    <lineage>
        <taxon>Eukaryota</taxon>
        <taxon>Fungi</taxon>
        <taxon>Dikarya</taxon>
        <taxon>Basidiomycota</taxon>
        <taxon>Agaricomycotina</taxon>
        <taxon>Agaricomycetes</taxon>
        <taxon>Cantharellales</taxon>
        <taxon>Ceratobasidiaceae</taxon>
        <taxon>Rhizoctonia</taxon>
    </lineage>
</organism>
<evidence type="ECO:0000313" key="3">
    <source>
        <dbReference type="Proteomes" id="UP000663846"/>
    </source>
</evidence>
<sequence>MKSRVITIGIGGGSSAGKTTLANLLGGVLPKCTVLQINFTRVQDYWSDPKDCVTHPVYNEPYLEDPPTAIDWPVFRTRVKTLKFMTECLDPNLRESDSDTSSCNGSASQSSNTSTDIFIKPSEDTVAKWRERFHELDKDLRSQGIQIKWCIVEGWHLYYDPEIIDDLDIRFLIRCPSNILRDRKSKRAYKQKDGTMRVDPPYYWEHFSYPAYIRSHSHLFRGDIDTSPLSSEGEAAGIILLDGEGTQRNLSCSGLFEAAAATILLEGQSISETVRASEIVA</sequence>
<dbReference type="Proteomes" id="UP000663846">
    <property type="component" value="Unassembled WGS sequence"/>
</dbReference>
<feature type="region of interest" description="Disordered" evidence="1">
    <location>
        <begin position="93"/>
        <end position="114"/>
    </location>
</feature>